<gene>
    <name evidence="4" type="ORF">Vretifemale_9216</name>
</gene>
<dbReference type="OrthoDB" id="550033at2759"/>
<keyword evidence="2" id="KW-0732">Signal</keyword>
<evidence type="ECO:0000313" key="5">
    <source>
        <dbReference type="Proteomes" id="UP000747110"/>
    </source>
</evidence>
<feature type="region of interest" description="Disordered" evidence="1">
    <location>
        <begin position="159"/>
        <end position="181"/>
    </location>
</feature>
<dbReference type="AlphaFoldDB" id="A0A8J4CI60"/>
<feature type="compositionally biased region" description="Basic residues" evidence="1">
    <location>
        <begin position="161"/>
        <end position="173"/>
    </location>
</feature>
<sequence length="285" mass="31299">MMWESWHWVTFATPITLIGQTAGFPFHHLRNGHLGLSTGSASVRRAPRHLEFSVPLPVYLQSNPTCPARCFSRTLALYMWRACQPDAEGFRRLINNGDFSIDLAVEVDVPICRVGSGGGPSLVDGRPSSSPVMEQQQQQKRHPGNAFLDLLEVSPGVIGPRSKRHGRSARKKATTLTSTPTPTTQVVRIAVEVDGPSHFTANTRQPLSPTIYRRRCLEDRGWVVVNVPYWRWNQCRTATGGGSSPSPGPAEQEEALLLELMREAGLGEVIEAVAAAQPPPARQQP</sequence>
<comment type="caution">
    <text evidence="4">The sequence shown here is derived from an EMBL/GenBank/DDBJ whole genome shotgun (WGS) entry which is preliminary data.</text>
</comment>
<proteinExistence type="predicted"/>
<evidence type="ECO:0000313" key="4">
    <source>
        <dbReference type="EMBL" id="GIL80038.1"/>
    </source>
</evidence>
<organism evidence="4 5">
    <name type="scientific">Volvox reticuliferus</name>
    <dbReference type="NCBI Taxonomy" id="1737510"/>
    <lineage>
        <taxon>Eukaryota</taxon>
        <taxon>Viridiplantae</taxon>
        <taxon>Chlorophyta</taxon>
        <taxon>core chlorophytes</taxon>
        <taxon>Chlorophyceae</taxon>
        <taxon>CS clade</taxon>
        <taxon>Chlamydomonadales</taxon>
        <taxon>Volvocaceae</taxon>
        <taxon>Volvox</taxon>
    </lineage>
</organism>
<evidence type="ECO:0000256" key="1">
    <source>
        <dbReference type="SAM" id="MobiDB-lite"/>
    </source>
</evidence>
<feature type="region of interest" description="Disordered" evidence="1">
    <location>
        <begin position="118"/>
        <end position="138"/>
    </location>
</feature>
<evidence type="ECO:0000256" key="2">
    <source>
        <dbReference type="SAM" id="SignalP"/>
    </source>
</evidence>
<evidence type="ECO:0000259" key="3">
    <source>
        <dbReference type="PROSITE" id="PS51286"/>
    </source>
</evidence>
<feature type="compositionally biased region" description="Polar residues" evidence="1">
    <location>
        <begin position="127"/>
        <end position="138"/>
    </location>
</feature>
<name>A0A8J4CI60_9CHLO</name>
<feature type="domain" description="RAP" evidence="3">
    <location>
        <begin position="189"/>
        <end position="259"/>
    </location>
</feature>
<feature type="chain" id="PRO_5035191633" description="RAP domain-containing protein" evidence="2">
    <location>
        <begin position="24"/>
        <end position="285"/>
    </location>
</feature>
<accession>A0A8J4CI60</accession>
<dbReference type="InterPro" id="IPR013584">
    <property type="entry name" value="RAP"/>
</dbReference>
<protein>
    <recommendedName>
        <fullName evidence="3">RAP domain-containing protein</fullName>
    </recommendedName>
</protein>
<dbReference type="PROSITE" id="PS51286">
    <property type="entry name" value="RAP"/>
    <property type="match status" value="1"/>
</dbReference>
<dbReference type="Pfam" id="PF08373">
    <property type="entry name" value="RAP"/>
    <property type="match status" value="1"/>
</dbReference>
<dbReference type="EMBL" id="BNCP01000017">
    <property type="protein sequence ID" value="GIL80038.1"/>
    <property type="molecule type" value="Genomic_DNA"/>
</dbReference>
<reference evidence="4" key="1">
    <citation type="journal article" date="2021" name="Proc. Natl. Acad. Sci. U.S.A.">
        <title>Three genomes in the algal genus Volvox reveal the fate of a haploid sex-determining region after a transition to homothallism.</title>
        <authorList>
            <person name="Yamamoto K."/>
            <person name="Hamaji T."/>
            <person name="Kawai-Toyooka H."/>
            <person name="Matsuzaki R."/>
            <person name="Takahashi F."/>
            <person name="Nishimura Y."/>
            <person name="Kawachi M."/>
            <person name="Noguchi H."/>
            <person name="Minakuchi Y."/>
            <person name="Umen J.G."/>
            <person name="Toyoda A."/>
            <person name="Nozaki H."/>
        </authorList>
    </citation>
    <scope>NUCLEOTIDE SEQUENCE</scope>
    <source>
        <strain evidence="4">NIES-3786</strain>
    </source>
</reference>
<dbReference type="Proteomes" id="UP000747110">
    <property type="component" value="Unassembled WGS sequence"/>
</dbReference>
<keyword evidence="5" id="KW-1185">Reference proteome</keyword>
<dbReference type="SMART" id="SM00952">
    <property type="entry name" value="RAP"/>
    <property type="match status" value="1"/>
</dbReference>
<feature type="signal peptide" evidence="2">
    <location>
        <begin position="1"/>
        <end position="23"/>
    </location>
</feature>